<organism evidence="2 3">
    <name type="scientific">Lithospermum erythrorhizon</name>
    <name type="common">Purple gromwell</name>
    <name type="synonym">Lithospermum officinale var. erythrorhizon</name>
    <dbReference type="NCBI Taxonomy" id="34254"/>
    <lineage>
        <taxon>Eukaryota</taxon>
        <taxon>Viridiplantae</taxon>
        <taxon>Streptophyta</taxon>
        <taxon>Embryophyta</taxon>
        <taxon>Tracheophyta</taxon>
        <taxon>Spermatophyta</taxon>
        <taxon>Magnoliopsida</taxon>
        <taxon>eudicotyledons</taxon>
        <taxon>Gunneridae</taxon>
        <taxon>Pentapetalae</taxon>
        <taxon>asterids</taxon>
        <taxon>lamiids</taxon>
        <taxon>Boraginales</taxon>
        <taxon>Boraginaceae</taxon>
        <taxon>Boraginoideae</taxon>
        <taxon>Lithospermeae</taxon>
        <taxon>Lithospermum</taxon>
    </lineage>
</organism>
<comment type="caution">
    <text evidence="2">The sequence shown here is derived from an EMBL/GenBank/DDBJ whole genome shotgun (WGS) entry which is preliminary data.</text>
</comment>
<dbReference type="Proteomes" id="UP001454036">
    <property type="component" value="Unassembled WGS sequence"/>
</dbReference>
<gene>
    <name evidence="2" type="ORF">LIER_26707</name>
</gene>
<dbReference type="AlphaFoldDB" id="A0AAV3RDD6"/>
<name>A0AAV3RDD6_LITER</name>
<evidence type="ECO:0000313" key="3">
    <source>
        <dbReference type="Proteomes" id="UP001454036"/>
    </source>
</evidence>
<protein>
    <submittedName>
        <fullName evidence="2">Uncharacterized protein</fullName>
    </submittedName>
</protein>
<feature type="transmembrane region" description="Helical" evidence="1">
    <location>
        <begin position="45"/>
        <end position="62"/>
    </location>
</feature>
<evidence type="ECO:0000256" key="1">
    <source>
        <dbReference type="SAM" id="Phobius"/>
    </source>
</evidence>
<dbReference type="EMBL" id="BAABME010008398">
    <property type="protein sequence ID" value="GAA0172997.1"/>
    <property type="molecule type" value="Genomic_DNA"/>
</dbReference>
<proteinExistence type="predicted"/>
<keyword evidence="1" id="KW-0812">Transmembrane</keyword>
<reference evidence="2 3" key="1">
    <citation type="submission" date="2024-01" db="EMBL/GenBank/DDBJ databases">
        <title>The complete chloroplast genome sequence of Lithospermum erythrorhizon: insights into the phylogenetic relationship among Boraginaceae species and the maternal lineages of purple gromwells.</title>
        <authorList>
            <person name="Okada T."/>
            <person name="Watanabe K."/>
        </authorList>
    </citation>
    <scope>NUCLEOTIDE SEQUENCE [LARGE SCALE GENOMIC DNA]</scope>
</reference>
<sequence length="89" mass="9811">MLHRSSTRADVFEKCLQFIVLFLQVDITTAPGITSGQVARCHMDFASSLISALAVGVFVAMVRDRLAFHLAFVYRSVFPYNGPFGRAIG</sequence>
<keyword evidence="1" id="KW-0472">Membrane</keyword>
<keyword evidence="3" id="KW-1185">Reference proteome</keyword>
<keyword evidence="1" id="KW-1133">Transmembrane helix</keyword>
<accession>A0AAV3RDD6</accession>
<evidence type="ECO:0000313" key="2">
    <source>
        <dbReference type="EMBL" id="GAA0172997.1"/>
    </source>
</evidence>